<dbReference type="PANTHER" id="PTHR33375:SF7">
    <property type="entry name" value="CHROMOSOME 2-PARTITIONING PROTEIN PARB-RELATED"/>
    <property type="match status" value="1"/>
</dbReference>
<evidence type="ECO:0000256" key="1">
    <source>
        <dbReference type="SAM" id="MobiDB-lite"/>
    </source>
</evidence>
<keyword evidence="4" id="KW-1185">Reference proteome</keyword>
<dbReference type="SUPFAM" id="SSF109709">
    <property type="entry name" value="KorB DNA-binding domain-like"/>
    <property type="match status" value="1"/>
</dbReference>
<dbReference type="Pfam" id="PF02195">
    <property type="entry name" value="ParB_N"/>
    <property type="match status" value="1"/>
</dbReference>
<dbReference type="InterPro" id="IPR036086">
    <property type="entry name" value="ParB/Sulfiredoxin_sf"/>
</dbReference>
<feature type="region of interest" description="Disordered" evidence="1">
    <location>
        <begin position="339"/>
        <end position="360"/>
    </location>
</feature>
<dbReference type="PANTHER" id="PTHR33375">
    <property type="entry name" value="CHROMOSOME-PARTITIONING PROTEIN PARB-RELATED"/>
    <property type="match status" value="1"/>
</dbReference>
<feature type="domain" description="ParB-like N-terminal" evidence="2">
    <location>
        <begin position="2"/>
        <end position="70"/>
    </location>
</feature>
<dbReference type="AlphaFoldDB" id="A0AAE0KQX3"/>
<dbReference type="InterPro" id="IPR003115">
    <property type="entry name" value="ParB_N"/>
</dbReference>
<comment type="caution">
    <text evidence="3">The sequence shown here is derived from an EMBL/GenBank/DDBJ whole genome shotgun (WGS) entry which is preliminary data.</text>
</comment>
<dbReference type="GO" id="GO:0005694">
    <property type="term" value="C:chromosome"/>
    <property type="evidence" value="ECO:0007669"/>
    <property type="project" value="TreeGrafter"/>
</dbReference>
<evidence type="ECO:0000313" key="3">
    <source>
        <dbReference type="EMBL" id="KAK3257195.1"/>
    </source>
</evidence>
<organism evidence="3 4">
    <name type="scientific">Cymbomonas tetramitiformis</name>
    <dbReference type="NCBI Taxonomy" id="36881"/>
    <lineage>
        <taxon>Eukaryota</taxon>
        <taxon>Viridiplantae</taxon>
        <taxon>Chlorophyta</taxon>
        <taxon>Pyramimonadophyceae</taxon>
        <taxon>Pyramimonadales</taxon>
        <taxon>Pyramimonadaceae</taxon>
        <taxon>Cymbomonas</taxon>
    </lineage>
</organism>
<dbReference type="InterPro" id="IPR050336">
    <property type="entry name" value="Chromosome_partition/occlusion"/>
</dbReference>
<dbReference type="CDD" id="cd16406">
    <property type="entry name" value="ParB_N_like"/>
    <property type="match status" value="1"/>
</dbReference>
<gene>
    <name evidence="3" type="ORF">CYMTET_33710</name>
</gene>
<reference evidence="3 4" key="1">
    <citation type="journal article" date="2015" name="Genome Biol. Evol.">
        <title>Comparative Genomics of a Bacterivorous Green Alga Reveals Evolutionary Causalities and Consequences of Phago-Mixotrophic Mode of Nutrition.</title>
        <authorList>
            <person name="Burns J.A."/>
            <person name="Paasch A."/>
            <person name="Narechania A."/>
            <person name="Kim E."/>
        </authorList>
    </citation>
    <scope>NUCLEOTIDE SEQUENCE [LARGE SCALE GENOMIC DNA]</scope>
    <source>
        <strain evidence="3 4">PLY_AMNH</strain>
    </source>
</reference>
<evidence type="ECO:0000259" key="2">
    <source>
        <dbReference type="Pfam" id="PF02195"/>
    </source>
</evidence>
<dbReference type="EMBL" id="LGRX02020870">
    <property type="protein sequence ID" value="KAK3257195.1"/>
    <property type="molecule type" value="Genomic_DNA"/>
</dbReference>
<evidence type="ECO:0000313" key="4">
    <source>
        <dbReference type="Proteomes" id="UP001190700"/>
    </source>
</evidence>
<dbReference type="Gene3D" id="1.10.10.2830">
    <property type="match status" value="1"/>
</dbReference>
<dbReference type="SUPFAM" id="SSF110849">
    <property type="entry name" value="ParB/Sulfiredoxin"/>
    <property type="match status" value="1"/>
</dbReference>
<dbReference type="GO" id="GO:0007059">
    <property type="term" value="P:chromosome segregation"/>
    <property type="evidence" value="ECO:0007669"/>
    <property type="project" value="TreeGrafter"/>
</dbReference>
<dbReference type="Proteomes" id="UP001190700">
    <property type="component" value="Unassembled WGS sequence"/>
</dbReference>
<dbReference type="Gene3D" id="3.90.1530.30">
    <property type="match status" value="1"/>
</dbReference>
<feature type="region of interest" description="Disordered" evidence="1">
    <location>
        <begin position="553"/>
        <end position="576"/>
    </location>
</feature>
<protein>
    <recommendedName>
        <fullName evidence="2">ParB-like N-terminal domain-containing protein</fullName>
    </recommendedName>
</protein>
<proteinExistence type="predicted"/>
<accession>A0AAE0KQX3</accession>
<name>A0AAE0KQX3_9CHLO</name>
<sequence length="576" mass="64822">MLASIAAKGQLTPIIVYPSEEKGMFEIADGQRRFLACRAWQDVGRLPKRFAMRCEVISAEEAAEVSLATNVVRVAMHPSDEFEAFNVLSKEGQSNQEIATRFGVSEKKVEQRLRLANAAPGIFQAYRDGDLSLSELQAYCVTDDQERQKSVFKAFGCDHSEYQIRSRLLEETVRDSDPRVRLVTIDKYVEEGGAVTTDLFKENLYLSDIALLDKLAAEKLEEIKKTYLNDGWSWVELFWRRSEVNWSELRRVSPETVELSAKDQAQLDMLNKKLEPLAESDEVTDEEWELVDNLRDQIEEIEERKLFYSAENKAQLGVVLVIDGDGDIDAEFGISKEKVSSDQEGSKAQDNSKKGYSAKHQDRLAGERTLAMQAFLEQNEEAAEVLLLSELAQSHFEGTISRVFAGIRNGHVPLGFDGEELKTNKAYMALQDVEISWMKLFGEEDADYTQIVSDMETKERKSLLAFLLAYRLNATNHHEAPEKDTIDRVATVIGGDLSLFWQPSAEGHFRHISKTQIGEDVEDAVGPEEAQKLQGMPKKDMAVAAERLTHDSGWLPETMRGGQIEAPSVPQLQAAE</sequence>